<dbReference type="InterPro" id="IPR050951">
    <property type="entry name" value="Retrovirus_Pol_polyprotein"/>
</dbReference>
<protein>
    <recommendedName>
        <fullName evidence="3">Mitochondrial protein</fullName>
    </recommendedName>
</protein>
<reference evidence="1 2" key="1">
    <citation type="journal article" date="2016" name="Sci. Rep.">
        <title>The Dendrobium catenatum Lindl. genome sequence provides insights into polysaccharide synthase, floral development and adaptive evolution.</title>
        <authorList>
            <person name="Zhang G.Q."/>
            <person name="Xu Q."/>
            <person name="Bian C."/>
            <person name="Tsai W.C."/>
            <person name="Yeh C.M."/>
            <person name="Liu K.W."/>
            <person name="Yoshida K."/>
            <person name="Zhang L.S."/>
            <person name="Chang S.B."/>
            <person name="Chen F."/>
            <person name="Shi Y."/>
            <person name="Su Y.Y."/>
            <person name="Zhang Y.Q."/>
            <person name="Chen L.J."/>
            <person name="Yin Y."/>
            <person name="Lin M."/>
            <person name="Huang H."/>
            <person name="Deng H."/>
            <person name="Wang Z.W."/>
            <person name="Zhu S.L."/>
            <person name="Zhao X."/>
            <person name="Deng C."/>
            <person name="Niu S.C."/>
            <person name="Huang J."/>
            <person name="Wang M."/>
            <person name="Liu G.H."/>
            <person name="Yang H.J."/>
            <person name="Xiao X.J."/>
            <person name="Hsiao Y.Y."/>
            <person name="Wu W.L."/>
            <person name="Chen Y.Y."/>
            <person name="Mitsuda N."/>
            <person name="Ohme-Takagi M."/>
            <person name="Luo Y.B."/>
            <person name="Van de Peer Y."/>
            <person name="Liu Z.J."/>
        </authorList>
    </citation>
    <scope>NUCLEOTIDE SEQUENCE [LARGE SCALE GENOMIC DNA]</scope>
    <source>
        <tissue evidence="1">The whole plant</tissue>
    </source>
</reference>
<dbReference type="InterPro" id="IPR043502">
    <property type="entry name" value="DNA/RNA_pol_sf"/>
</dbReference>
<organism evidence="1 2">
    <name type="scientific">Dendrobium catenatum</name>
    <dbReference type="NCBI Taxonomy" id="906689"/>
    <lineage>
        <taxon>Eukaryota</taxon>
        <taxon>Viridiplantae</taxon>
        <taxon>Streptophyta</taxon>
        <taxon>Embryophyta</taxon>
        <taxon>Tracheophyta</taxon>
        <taxon>Spermatophyta</taxon>
        <taxon>Magnoliopsida</taxon>
        <taxon>Liliopsida</taxon>
        <taxon>Asparagales</taxon>
        <taxon>Orchidaceae</taxon>
        <taxon>Epidendroideae</taxon>
        <taxon>Malaxideae</taxon>
        <taxon>Dendrobiinae</taxon>
        <taxon>Dendrobium</taxon>
    </lineage>
</organism>
<dbReference type="AlphaFoldDB" id="A0A2I0WDD3"/>
<evidence type="ECO:0008006" key="3">
    <source>
        <dbReference type="Google" id="ProtNLM"/>
    </source>
</evidence>
<proteinExistence type="predicted"/>
<dbReference type="SUPFAM" id="SSF56672">
    <property type="entry name" value="DNA/RNA polymerases"/>
    <property type="match status" value="1"/>
</dbReference>
<dbReference type="EMBL" id="KZ502732">
    <property type="protein sequence ID" value="PKU73663.1"/>
    <property type="molecule type" value="Genomic_DNA"/>
</dbReference>
<keyword evidence="2" id="KW-1185">Reference proteome</keyword>
<name>A0A2I0WDD3_9ASPA</name>
<evidence type="ECO:0000313" key="1">
    <source>
        <dbReference type="EMBL" id="PKU73663.1"/>
    </source>
</evidence>
<gene>
    <name evidence="1" type="ORF">MA16_Dca009970</name>
</gene>
<sequence>MPPPKTLRQLRSLQGRLAYIRRFISNLSGRCQPFSRLMKKDTPFIWDDACQEAFNSIK</sequence>
<dbReference type="Gene3D" id="3.30.70.270">
    <property type="match status" value="1"/>
</dbReference>
<evidence type="ECO:0000313" key="2">
    <source>
        <dbReference type="Proteomes" id="UP000233837"/>
    </source>
</evidence>
<dbReference type="PANTHER" id="PTHR37984:SF5">
    <property type="entry name" value="PROTEIN NYNRIN-LIKE"/>
    <property type="match status" value="1"/>
</dbReference>
<dbReference type="InterPro" id="IPR043128">
    <property type="entry name" value="Rev_trsase/Diguanyl_cyclase"/>
</dbReference>
<accession>A0A2I0WDD3</accession>
<dbReference type="Proteomes" id="UP000233837">
    <property type="component" value="Unassembled WGS sequence"/>
</dbReference>
<dbReference type="PANTHER" id="PTHR37984">
    <property type="entry name" value="PROTEIN CBG26694"/>
    <property type="match status" value="1"/>
</dbReference>
<reference evidence="1 2" key="2">
    <citation type="journal article" date="2017" name="Nature">
        <title>The Apostasia genome and the evolution of orchids.</title>
        <authorList>
            <person name="Zhang G.Q."/>
            <person name="Liu K.W."/>
            <person name="Li Z."/>
            <person name="Lohaus R."/>
            <person name="Hsiao Y.Y."/>
            <person name="Niu S.C."/>
            <person name="Wang J.Y."/>
            <person name="Lin Y.C."/>
            <person name="Xu Q."/>
            <person name="Chen L.J."/>
            <person name="Yoshida K."/>
            <person name="Fujiwara S."/>
            <person name="Wang Z.W."/>
            <person name="Zhang Y.Q."/>
            <person name="Mitsuda N."/>
            <person name="Wang M."/>
            <person name="Liu G.H."/>
            <person name="Pecoraro L."/>
            <person name="Huang H.X."/>
            <person name="Xiao X.J."/>
            <person name="Lin M."/>
            <person name="Wu X.Y."/>
            <person name="Wu W.L."/>
            <person name="Chen Y.Y."/>
            <person name="Chang S.B."/>
            <person name="Sakamoto S."/>
            <person name="Ohme-Takagi M."/>
            <person name="Yagi M."/>
            <person name="Zeng S.J."/>
            <person name="Shen C.Y."/>
            <person name="Yeh C.M."/>
            <person name="Luo Y.B."/>
            <person name="Tsai W.C."/>
            <person name="Van de Peer Y."/>
            <person name="Liu Z.J."/>
        </authorList>
    </citation>
    <scope>NUCLEOTIDE SEQUENCE [LARGE SCALE GENOMIC DNA]</scope>
    <source>
        <tissue evidence="1">The whole plant</tissue>
    </source>
</reference>